<dbReference type="InterPro" id="IPR037401">
    <property type="entry name" value="SnoaL-like"/>
</dbReference>
<dbReference type="Gene3D" id="3.10.450.50">
    <property type="match status" value="1"/>
</dbReference>
<dbReference type="EMBL" id="CP096142">
    <property type="protein sequence ID" value="UXA67390.1"/>
    <property type="molecule type" value="Genomic_DNA"/>
</dbReference>
<dbReference type="Pfam" id="PF12680">
    <property type="entry name" value="SnoaL_2"/>
    <property type="match status" value="1"/>
</dbReference>
<dbReference type="GeneID" id="75151852"/>
<evidence type="ECO:0000313" key="3">
    <source>
        <dbReference type="Proteomes" id="UP001058381"/>
    </source>
</evidence>
<protein>
    <submittedName>
        <fullName evidence="2">Nuclear transport factor 2 family protein</fullName>
    </submittedName>
</protein>
<dbReference type="InterPro" id="IPR032710">
    <property type="entry name" value="NTF2-like_dom_sf"/>
</dbReference>
<dbReference type="RefSeq" id="WP_252164627.1">
    <property type="nucleotide sequence ID" value="NZ_CP094827.1"/>
</dbReference>
<evidence type="ECO:0000313" key="2">
    <source>
        <dbReference type="EMBL" id="UXA67390.1"/>
    </source>
</evidence>
<dbReference type="Proteomes" id="UP001058381">
    <property type="component" value="Chromosome"/>
</dbReference>
<gene>
    <name evidence="2" type="ORF">M0D43_10820</name>
</gene>
<sequence length="127" mass="14042">MNQPSDPDIQLLHAVYAAFNARDTTAALDLMTTEVRWPMAFKGGFVQGPDQIRAYWSEQWSQIDPHVEPTRFVSLDASRVLVEVHQVVRDIAGTVLADEHVGHCFVLDNGLIQAMEICAPPAPGMEA</sequence>
<dbReference type="SUPFAM" id="SSF54427">
    <property type="entry name" value="NTF2-like"/>
    <property type="match status" value="1"/>
</dbReference>
<reference evidence="2" key="1">
    <citation type="submission" date="2022-04" db="EMBL/GenBank/DDBJ databases">
        <title>Xanthomonas prunicola pv. tritici, a pathogen causing a previously unreported foliar disease of wheat.</title>
        <authorList>
            <person name="Clavijo F."/>
            <person name="Curland R.D."/>
            <person name="Dill-Macky R."/>
            <person name="Pereyra S."/>
            <person name="Roman-Reyna V."/>
            <person name="Siri M.I."/>
        </authorList>
    </citation>
    <scope>NUCLEOTIDE SEQUENCE</scope>
    <source>
        <strain evidence="2">CIX249</strain>
    </source>
</reference>
<organism evidence="2 3">
    <name type="scientific">Xanthomonas prunicola</name>
    <dbReference type="NCBI Taxonomy" id="2053930"/>
    <lineage>
        <taxon>Bacteria</taxon>
        <taxon>Pseudomonadati</taxon>
        <taxon>Pseudomonadota</taxon>
        <taxon>Gammaproteobacteria</taxon>
        <taxon>Lysobacterales</taxon>
        <taxon>Lysobacteraceae</taxon>
        <taxon>Xanthomonas</taxon>
    </lineage>
</organism>
<dbReference type="AlphaFoldDB" id="A0A9Q9J6T0"/>
<feature type="domain" description="SnoaL-like" evidence="1">
    <location>
        <begin position="13"/>
        <end position="113"/>
    </location>
</feature>
<proteinExistence type="predicted"/>
<name>A0A9Q9J6T0_9XANT</name>
<accession>A0A9Q9J6T0</accession>
<evidence type="ECO:0000259" key="1">
    <source>
        <dbReference type="Pfam" id="PF12680"/>
    </source>
</evidence>